<sequence>MSESITERINELREQLRTHNYKYYVLAEPSISDYEYDKLLNELIGLENEHPELITPDSPSQRVGSDLTKEFQPFQHKYQMLSLANTYSEDELLAFDKRVKNGLNTDEDIEYVAELKIDGVSISIHYRYGILYKAATRGDGRVGEDITNNIKTIRSIPLKVNTDLTFEVRGEVFMPLDGFDRMNEERALSGEKLFANPRNATAGSIKLQDPKIVATRPLDIFTYYFLSEERKLKSQSEGLELLKKLGFKINPNYSVCSNISEVIEFCEKWDQKRAELPYETDGIVVKVNSTEHQKALGSTAKSPKWAVAYKFSAKQAVTKLKKITWQVGRTGIITPVAELEPIFLAGSTISRATLHNIDEIKRKDIREGDFVMIEKGGDVIPKIVSVDLSMRETDSVAVEIPTECPVCHSKLVKPENEVAIYCENSKCSAQIKGRIIHFASKGAMDIEGLGEAIIDQFVDLGYLNSYADIYSLFDYESELKSLEGFGEKSIEKLFTSIENSKTQPFHRVLFALGIRFVGSGVARKLADGFGSIDKLMSSTSEELEKLDEIGTRISDSVIRFLHDPVNLDMINRLKEAGLKFETEKVPQFEQKLSGNTFVLTGTLEKMTRKEAEEKIISLGGKPTSSVSKKTSYVVVGENPGSKLEKAEKLGVKILTEDDFIKLINLD</sequence>
<dbReference type="GO" id="GO:0005829">
    <property type="term" value="C:cytosol"/>
    <property type="evidence" value="ECO:0007669"/>
    <property type="project" value="TreeGrafter"/>
</dbReference>
<dbReference type="NCBIfam" id="TIGR00575">
    <property type="entry name" value="dnlj"/>
    <property type="match status" value="1"/>
</dbReference>
<dbReference type="SUPFAM" id="SSF50249">
    <property type="entry name" value="Nucleic acid-binding proteins"/>
    <property type="match status" value="1"/>
</dbReference>
<reference evidence="14" key="1">
    <citation type="submission" date="2018-06" db="EMBL/GenBank/DDBJ databases">
        <authorList>
            <person name="Zhirakovskaya E."/>
        </authorList>
    </citation>
    <scope>NUCLEOTIDE SEQUENCE</scope>
</reference>
<dbReference type="SMART" id="SM00292">
    <property type="entry name" value="BRCT"/>
    <property type="match status" value="1"/>
</dbReference>
<evidence type="ECO:0000256" key="7">
    <source>
        <dbReference type="ARBA" id="ARBA00022763"/>
    </source>
</evidence>
<evidence type="ECO:0000256" key="4">
    <source>
        <dbReference type="ARBA" id="ARBA00022598"/>
    </source>
</evidence>
<dbReference type="GO" id="GO:0003677">
    <property type="term" value="F:DNA binding"/>
    <property type="evidence" value="ECO:0007669"/>
    <property type="project" value="InterPro"/>
</dbReference>
<dbReference type="InterPro" id="IPR013840">
    <property type="entry name" value="DNAligase_N"/>
</dbReference>
<dbReference type="CDD" id="cd00114">
    <property type="entry name" value="LIGANc"/>
    <property type="match status" value="1"/>
</dbReference>
<dbReference type="PIRSF" id="PIRSF001604">
    <property type="entry name" value="LigA"/>
    <property type="match status" value="1"/>
</dbReference>
<dbReference type="SUPFAM" id="SSF56091">
    <property type="entry name" value="DNA ligase/mRNA capping enzyme, catalytic domain"/>
    <property type="match status" value="1"/>
</dbReference>
<keyword evidence="8" id="KW-0862">Zinc</keyword>
<evidence type="ECO:0000256" key="1">
    <source>
        <dbReference type="ARBA" id="ARBA00001946"/>
    </source>
</evidence>
<keyword evidence="4 14" id="KW-0436">Ligase</keyword>
<dbReference type="Gene3D" id="6.20.10.30">
    <property type="match status" value="1"/>
</dbReference>
<dbReference type="FunFam" id="1.10.287.610:FF:000002">
    <property type="entry name" value="DNA ligase"/>
    <property type="match status" value="1"/>
</dbReference>
<dbReference type="EMBL" id="UOGD01000299">
    <property type="protein sequence ID" value="VAX25443.1"/>
    <property type="molecule type" value="Genomic_DNA"/>
</dbReference>
<dbReference type="FunFam" id="3.30.470.30:FF:000001">
    <property type="entry name" value="DNA ligase"/>
    <property type="match status" value="1"/>
</dbReference>
<dbReference type="Pfam" id="PF03119">
    <property type="entry name" value="DNA_ligase_ZBD"/>
    <property type="match status" value="1"/>
</dbReference>
<evidence type="ECO:0000256" key="2">
    <source>
        <dbReference type="ARBA" id="ARBA00004067"/>
    </source>
</evidence>
<dbReference type="InterPro" id="IPR004150">
    <property type="entry name" value="NAD_DNA_ligase_OB"/>
</dbReference>
<dbReference type="InterPro" id="IPR001679">
    <property type="entry name" value="DNA_ligase"/>
</dbReference>
<dbReference type="InterPro" id="IPR013839">
    <property type="entry name" value="DNAligase_adenylation"/>
</dbReference>
<comment type="cofactor">
    <cofactor evidence="1">
        <name>Mg(2+)</name>
        <dbReference type="ChEBI" id="CHEBI:18420"/>
    </cofactor>
</comment>
<organism evidence="14">
    <name type="scientific">hydrothermal vent metagenome</name>
    <dbReference type="NCBI Taxonomy" id="652676"/>
    <lineage>
        <taxon>unclassified sequences</taxon>
        <taxon>metagenomes</taxon>
        <taxon>ecological metagenomes</taxon>
    </lineage>
</organism>
<feature type="domain" description="BRCT" evidence="13">
    <location>
        <begin position="587"/>
        <end position="666"/>
    </location>
</feature>
<evidence type="ECO:0000256" key="10">
    <source>
        <dbReference type="ARBA" id="ARBA00023027"/>
    </source>
</evidence>
<keyword evidence="5" id="KW-0235">DNA replication</keyword>
<proteinExistence type="inferred from homology"/>
<dbReference type="Pfam" id="PF03120">
    <property type="entry name" value="OB_DNA_ligase"/>
    <property type="match status" value="1"/>
</dbReference>
<evidence type="ECO:0000256" key="8">
    <source>
        <dbReference type="ARBA" id="ARBA00022833"/>
    </source>
</evidence>
<dbReference type="Gene3D" id="1.10.150.20">
    <property type="entry name" value="5' to 3' exonuclease, C-terminal subdomain"/>
    <property type="match status" value="2"/>
</dbReference>
<dbReference type="InterPro" id="IPR036420">
    <property type="entry name" value="BRCT_dom_sf"/>
</dbReference>
<dbReference type="GO" id="GO:0006260">
    <property type="term" value="P:DNA replication"/>
    <property type="evidence" value="ECO:0007669"/>
    <property type="project" value="UniProtKB-KW"/>
</dbReference>
<dbReference type="InterPro" id="IPR003583">
    <property type="entry name" value="Hlx-hairpin-Hlx_DNA-bd_motif"/>
</dbReference>
<evidence type="ECO:0000259" key="13">
    <source>
        <dbReference type="PROSITE" id="PS50172"/>
    </source>
</evidence>
<dbReference type="InterPro" id="IPR001357">
    <property type="entry name" value="BRCT_dom"/>
</dbReference>
<keyword evidence="7" id="KW-0227">DNA damage</keyword>
<evidence type="ECO:0000256" key="5">
    <source>
        <dbReference type="ARBA" id="ARBA00022705"/>
    </source>
</evidence>
<dbReference type="Gene3D" id="2.40.50.140">
    <property type="entry name" value="Nucleic acid-binding proteins"/>
    <property type="match status" value="1"/>
</dbReference>
<evidence type="ECO:0000256" key="9">
    <source>
        <dbReference type="ARBA" id="ARBA00022842"/>
    </source>
</evidence>
<evidence type="ECO:0000313" key="14">
    <source>
        <dbReference type="EMBL" id="VAX25443.1"/>
    </source>
</evidence>
<dbReference type="AlphaFoldDB" id="A0A3B1CL43"/>
<dbReference type="SMART" id="SM00532">
    <property type="entry name" value="LIGANc"/>
    <property type="match status" value="1"/>
</dbReference>
<dbReference type="SUPFAM" id="SSF52113">
    <property type="entry name" value="BRCT domain"/>
    <property type="match status" value="1"/>
</dbReference>
<evidence type="ECO:0000256" key="6">
    <source>
        <dbReference type="ARBA" id="ARBA00022723"/>
    </source>
</evidence>
<dbReference type="PANTHER" id="PTHR23389:SF9">
    <property type="entry name" value="DNA LIGASE"/>
    <property type="match status" value="1"/>
</dbReference>
<keyword evidence="6" id="KW-0479">Metal-binding</keyword>
<keyword evidence="10" id="KW-0520">NAD</keyword>
<keyword evidence="9" id="KW-0460">Magnesium</keyword>
<dbReference type="CDD" id="cd17748">
    <property type="entry name" value="BRCT_DNA_ligase_like"/>
    <property type="match status" value="1"/>
</dbReference>
<dbReference type="Gene3D" id="3.30.470.30">
    <property type="entry name" value="DNA ligase/mRNA capping enzyme"/>
    <property type="match status" value="1"/>
</dbReference>
<dbReference type="InterPro" id="IPR004149">
    <property type="entry name" value="Znf_DNAligase_C4"/>
</dbReference>
<dbReference type="FunFam" id="1.10.150.20:FF:000007">
    <property type="entry name" value="DNA ligase"/>
    <property type="match status" value="1"/>
</dbReference>
<dbReference type="Pfam" id="PF12826">
    <property type="entry name" value="HHH_2"/>
    <property type="match status" value="1"/>
</dbReference>
<evidence type="ECO:0000256" key="12">
    <source>
        <dbReference type="ARBA" id="ARBA00034005"/>
    </source>
</evidence>
<keyword evidence="11" id="KW-0234">DNA repair</keyword>
<dbReference type="GO" id="GO:0046872">
    <property type="term" value="F:metal ion binding"/>
    <property type="evidence" value="ECO:0007669"/>
    <property type="project" value="UniProtKB-KW"/>
</dbReference>
<dbReference type="GO" id="GO:0003911">
    <property type="term" value="F:DNA ligase (NAD+) activity"/>
    <property type="evidence" value="ECO:0007669"/>
    <property type="project" value="UniProtKB-EC"/>
</dbReference>
<dbReference type="Gene3D" id="3.40.50.10190">
    <property type="entry name" value="BRCT domain"/>
    <property type="match status" value="1"/>
</dbReference>
<dbReference type="PROSITE" id="PS50172">
    <property type="entry name" value="BRCT"/>
    <property type="match status" value="1"/>
</dbReference>
<dbReference type="Pfam" id="PF01653">
    <property type="entry name" value="DNA_ligase_aden"/>
    <property type="match status" value="1"/>
</dbReference>
<dbReference type="GO" id="GO:0006281">
    <property type="term" value="P:DNA repair"/>
    <property type="evidence" value="ECO:0007669"/>
    <property type="project" value="UniProtKB-KW"/>
</dbReference>
<name>A0A3B1CL43_9ZZZZ</name>
<dbReference type="InterPro" id="IPR010994">
    <property type="entry name" value="RuvA_2-like"/>
</dbReference>
<dbReference type="PANTHER" id="PTHR23389">
    <property type="entry name" value="CHROMOSOME TRANSMISSION FIDELITY FACTOR 18"/>
    <property type="match status" value="1"/>
</dbReference>
<dbReference type="PROSITE" id="PS01055">
    <property type="entry name" value="DNA_LIGASE_N1"/>
    <property type="match status" value="1"/>
</dbReference>
<comment type="function">
    <text evidence="2">DNA ligase that catalyzes the formation of phosphodiester linkages between 5'-phosphoryl and 3'-hydroxyl groups in double-stranded DNA using NAD as a coenzyme and as the energy source for the reaction. It is essential for DNA replication and repair of damaged DNA.</text>
</comment>
<evidence type="ECO:0000256" key="11">
    <source>
        <dbReference type="ARBA" id="ARBA00023204"/>
    </source>
</evidence>
<dbReference type="InterPro" id="IPR033136">
    <property type="entry name" value="DNA_ligase_CS"/>
</dbReference>
<dbReference type="NCBIfam" id="NF005932">
    <property type="entry name" value="PRK07956.1"/>
    <property type="match status" value="1"/>
</dbReference>
<dbReference type="Pfam" id="PF22745">
    <property type="entry name" value="Nlig-Ia"/>
    <property type="match status" value="1"/>
</dbReference>
<dbReference type="Gene3D" id="1.10.287.610">
    <property type="entry name" value="Helix hairpin bin"/>
    <property type="match status" value="1"/>
</dbReference>
<dbReference type="SUPFAM" id="SSF47781">
    <property type="entry name" value="RuvA domain 2-like"/>
    <property type="match status" value="1"/>
</dbReference>
<dbReference type="FunFam" id="2.40.50.140:FF:000012">
    <property type="entry name" value="DNA ligase"/>
    <property type="match status" value="1"/>
</dbReference>
<dbReference type="InterPro" id="IPR018239">
    <property type="entry name" value="DNA_ligase_AS"/>
</dbReference>
<accession>A0A3B1CL43</accession>
<protein>
    <recommendedName>
        <fullName evidence="3">DNA ligase (NAD(+))</fullName>
        <ecNumber evidence="3">6.5.1.2</ecNumber>
    </recommendedName>
</protein>
<dbReference type="HAMAP" id="MF_01588">
    <property type="entry name" value="DNA_ligase_A"/>
    <property type="match status" value="1"/>
</dbReference>
<dbReference type="PROSITE" id="PS01056">
    <property type="entry name" value="DNA_LIGASE_N2"/>
    <property type="match status" value="1"/>
</dbReference>
<dbReference type="InterPro" id="IPR041663">
    <property type="entry name" value="DisA/LigA_HHH"/>
</dbReference>
<evidence type="ECO:0000256" key="3">
    <source>
        <dbReference type="ARBA" id="ARBA00012722"/>
    </source>
</evidence>
<dbReference type="Pfam" id="PF00533">
    <property type="entry name" value="BRCT"/>
    <property type="match status" value="1"/>
</dbReference>
<dbReference type="EC" id="6.5.1.2" evidence="3"/>
<gene>
    <name evidence="14" type="ORF">MNBD_IGNAVI01-442</name>
</gene>
<dbReference type="SMART" id="SM00278">
    <property type="entry name" value="HhH1"/>
    <property type="match status" value="3"/>
</dbReference>
<comment type="catalytic activity">
    <reaction evidence="12">
        <text>NAD(+) + (deoxyribonucleotide)n-3'-hydroxyl + 5'-phospho-(deoxyribonucleotide)m = (deoxyribonucleotide)n+m + AMP + beta-nicotinamide D-nucleotide.</text>
        <dbReference type="EC" id="6.5.1.2"/>
    </reaction>
</comment>
<dbReference type="InterPro" id="IPR012340">
    <property type="entry name" value="NA-bd_OB-fold"/>
</dbReference>